<organism evidence="3 4">
    <name type="scientific">Tissierella simiarum</name>
    <dbReference type="NCBI Taxonomy" id="2841534"/>
    <lineage>
        <taxon>Bacteria</taxon>
        <taxon>Bacillati</taxon>
        <taxon>Bacillota</taxon>
        <taxon>Tissierellia</taxon>
        <taxon>Tissierellales</taxon>
        <taxon>Tissierellaceae</taxon>
        <taxon>Tissierella</taxon>
    </lineage>
</organism>
<dbReference type="EMBL" id="JAHLPM010000013">
    <property type="protein sequence ID" value="MBU5439247.1"/>
    <property type="molecule type" value="Genomic_DNA"/>
</dbReference>
<keyword evidence="1" id="KW-0443">Lipid metabolism</keyword>
<evidence type="ECO:0000313" key="4">
    <source>
        <dbReference type="Proteomes" id="UP000749471"/>
    </source>
</evidence>
<dbReference type="PROSITE" id="PS51635">
    <property type="entry name" value="PNPLA"/>
    <property type="match status" value="1"/>
</dbReference>
<dbReference type="RefSeq" id="WP_216520956.1">
    <property type="nucleotide sequence ID" value="NZ_JAHLPM010000013.1"/>
</dbReference>
<feature type="active site" description="Proton acceptor" evidence="1">
    <location>
        <position position="178"/>
    </location>
</feature>
<dbReference type="InterPro" id="IPR050301">
    <property type="entry name" value="NTE"/>
</dbReference>
<feature type="active site" description="Nucleophile" evidence="1">
    <location>
        <position position="37"/>
    </location>
</feature>
<keyword evidence="1" id="KW-0442">Lipid degradation</keyword>
<proteinExistence type="predicted"/>
<evidence type="ECO:0000259" key="2">
    <source>
        <dbReference type="PROSITE" id="PS51635"/>
    </source>
</evidence>
<feature type="short sequence motif" description="GXGXXG" evidence="1">
    <location>
        <begin position="8"/>
        <end position="13"/>
    </location>
</feature>
<accession>A0ABS6E8K7</accession>
<name>A0ABS6E8K7_9FIRM</name>
<keyword evidence="1" id="KW-0378">Hydrolase</keyword>
<dbReference type="CDD" id="cd07209">
    <property type="entry name" value="Pat_hypo_Ecoli_Z1214_like"/>
    <property type="match status" value="1"/>
</dbReference>
<feature type="short sequence motif" description="DGA/G" evidence="1">
    <location>
        <begin position="178"/>
        <end position="180"/>
    </location>
</feature>
<comment type="caution">
    <text evidence="3">The sequence shown here is derived from an EMBL/GenBank/DDBJ whole genome shotgun (WGS) entry which is preliminary data.</text>
</comment>
<dbReference type="InterPro" id="IPR002641">
    <property type="entry name" value="PNPLA_dom"/>
</dbReference>
<protein>
    <submittedName>
        <fullName evidence="3">Patatin-like phospholipase family protein</fullName>
    </submittedName>
</protein>
<reference evidence="3 4" key="1">
    <citation type="submission" date="2021-06" db="EMBL/GenBank/DDBJ databases">
        <authorList>
            <person name="Sun Q."/>
            <person name="Li D."/>
        </authorList>
    </citation>
    <scope>NUCLEOTIDE SEQUENCE [LARGE SCALE GENOMIC DNA]</scope>
    <source>
        <strain evidence="3 4">MSJ-40</strain>
    </source>
</reference>
<dbReference type="PANTHER" id="PTHR14226">
    <property type="entry name" value="NEUROPATHY TARGET ESTERASE/SWISS CHEESE D.MELANOGASTER"/>
    <property type="match status" value="1"/>
</dbReference>
<evidence type="ECO:0000313" key="3">
    <source>
        <dbReference type="EMBL" id="MBU5439247.1"/>
    </source>
</evidence>
<gene>
    <name evidence="3" type="ORF">KQI42_14585</name>
</gene>
<dbReference type="PANTHER" id="PTHR14226:SF29">
    <property type="entry name" value="NEUROPATHY TARGET ESTERASE SWS"/>
    <property type="match status" value="1"/>
</dbReference>
<sequence length="401" mass="46075">MHGLVLEGGGAKGAYHIGAYKALVEEGIEVQGVSGTSIGALNGAMIVQGDYERCYELWYDLSYSMVIDASDEEIEKIKHLKLGKEDLASVAEKLKTVIADKGFDITPFKNLLNTYIDEEKIRNSGKDFGIVTVNITDLKPLQIYLEDIPNGELRNYLMASAYLPIFKTEKLGGKIYLDGGIYDNLPFGMLKNKGYRDLILVRTHGMGITRKVDLSDLNAILISPKDDLGKTLEFEPSRSRRNIQLGYYDGLKALRGLKGELYYIESKKDKDYYLQYLLGLKEKQVRKIQEILKLPEIPYRRSLFEYIIPKLASMLDLDKDYNYEDLIISLLEKKAEEYHIKRFKIYSCEELLDMVKNKEINQKRRECSRLNKIIEKVDIISIFNKEQTILEIGNIIFDREE</sequence>
<dbReference type="Pfam" id="PF01734">
    <property type="entry name" value="Patatin"/>
    <property type="match status" value="1"/>
</dbReference>
<evidence type="ECO:0000256" key="1">
    <source>
        <dbReference type="PROSITE-ProRule" id="PRU01161"/>
    </source>
</evidence>
<dbReference type="Proteomes" id="UP000749471">
    <property type="component" value="Unassembled WGS sequence"/>
</dbReference>
<keyword evidence="4" id="KW-1185">Reference proteome</keyword>
<feature type="short sequence motif" description="GXSXG" evidence="1">
    <location>
        <begin position="35"/>
        <end position="39"/>
    </location>
</feature>
<feature type="domain" description="PNPLA" evidence="2">
    <location>
        <begin position="4"/>
        <end position="191"/>
    </location>
</feature>